<evidence type="ECO:0000256" key="5">
    <source>
        <dbReference type="ARBA" id="ARBA00010485"/>
    </source>
</evidence>
<comment type="function">
    <text evidence="2 20">Cell wall formation.</text>
</comment>
<dbReference type="NCBIfam" id="TIGR00179">
    <property type="entry name" value="murB"/>
    <property type="match status" value="1"/>
</dbReference>
<dbReference type="EC" id="1.3.1.98" evidence="6 20"/>
<comment type="cofactor">
    <cofactor evidence="1 20">
        <name>FAD</name>
        <dbReference type="ChEBI" id="CHEBI:57692"/>
    </cofactor>
</comment>
<evidence type="ECO:0000256" key="14">
    <source>
        <dbReference type="ARBA" id="ARBA00022984"/>
    </source>
</evidence>
<comment type="caution">
    <text evidence="22">The sequence shown here is derived from an EMBL/GenBank/DDBJ whole genome shotgun (WGS) entry which is preliminary data.</text>
</comment>
<evidence type="ECO:0000256" key="6">
    <source>
        <dbReference type="ARBA" id="ARBA00012518"/>
    </source>
</evidence>
<feature type="active site" evidence="20">
    <location>
        <position position="323"/>
    </location>
</feature>
<reference evidence="22 23" key="1">
    <citation type="submission" date="2024-09" db="EMBL/GenBank/DDBJ databases">
        <authorList>
            <person name="Sun Q."/>
            <person name="Mori K."/>
        </authorList>
    </citation>
    <scope>NUCLEOTIDE SEQUENCE [LARGE SCALE GENOMIC DNA]</scope>
    <source>
        <strain evidence="22 23">KCTC 23315</strain>
    </source>
</reference>
<dbReference type="InterPro" id="IPR036318">
    <property type="entry name" value="FAD-bd_PCMH-like_sf"/>
</dbReference>
<dbReference type="Pfam" id="PF01565">
    <property type="entry name" value="FAD_binding_4"/>
    <property type="match status" value="1"/>
</dbReference>
<evidence type="ECO:0000256" key="7">
    <source>
        <dbReference type="ARBA" id="ARBA00015188"/>
    </source>
</evidence>
<dbReference type="SUPFAM" id="SSF56194">
    <property type="entry name" value="Uridine diphospho-N-Acetylenolpyruvylglucosamine reductase, MurB, C-terminal domain"/>
    <property type="match status" value="1"/>
</dbReference>
<evidence type="ECO:0000256" key="19">
    <source>
        <dbReference type="ARBA" id="ARBA00048914"/>
    </source>
</evidence>
<keyword evidence="10 20" id="KW-0285">Flavoprotein</keyword>
<evidence type="ECO:0000256" key="13">
    <source>
        <dbReference type="ARBA" id="ARBA00022960"/>
    </source>
</evidence>
<keyword evidence="12 20" id="KW-0521">NADP</keyword>
<evidence type="ECO:0000256" key="12">
    <source>
        <dbReference type="ARBA" id="ARBA00022857"/>
    </source>
</evidence>
<dbReference type="HAMAP" id="MF_00037">
    <property type="entry name" value="MurB"/>
    <property type="match status" value="1"/>
</dbReference>
<dbReference type="Gene3D" id="3.30.465.10">
    <property type="match status" value="1"/>
</dbReference>
<evidence type="ECO:0000256" key="17">
    <source>
        <dbReference type="ARBA" id="ARBA00023316"/>
    </source>
</evidence>
<comment type="catalytic activity">
    <reaction evidence="19 20">
        <text>UDP-N-acetyl-alpha-D-muramate + NADP(+) = UDP-N-acetyl-3-O-(1-carboxyvinyl)-alpha-D-glucosamine + NADPH + H(+)</text>
        <dbReference type="Rhea" id="RHEA:12248"/>
        <dbReference type="ChEBI" id="CHEBI:15378"/>
        <dbReference type="ChEBI" id="CHEBI:57783"/>
        <dbReference type="ChEBI" id="CHEBI:58349"/>
        <dbReference type="ChEBI" id="CHEBI:68483"/>
        <dbReference type="ChEBI" id="CHEBI:70757"/>
        <dbReference type="EC" id="1.3.1.98"/>
    </reaction>
</comment>
<dbReference type="InterPro" id="IPR006094">
    <property type="entry name" value="Oxid_FAD_bind_N"/>
</dbReference>
<keyword evidence="13 20" id="KW-0133">Cell shape</keyword>
<comment type="subcellular location">
    <subcellularLocation>
        <location evidence="3 20">Cytoplasm</location>
    </subcellularLocation>
</comment>
<dbReference type="PROSITE" id="PS51387">
    <property type="entry name" value="FAD_PCMH"/>
    <property type="match status" value="1"/>
</dbReference>
<dbReference type="InterPro" id="IPR003170">
    <property type="entry name" value="MurB"/>
</dbReference>
<dbReference type="Gene3D" id="3.90.78.10">
    <property type="entry name" value="UDP-N-acetylenolpyruvoylglucosamine reductase, C-terminal domain"/>
    <property type="match status" value="1"/>
</dbReference>
<dbReference type="PANTHER" id="PTHR21071">
    <property type="entry name" value="UDP-N-ACETYLENOLPYRUVOYLGLUCOSAMINE REDUCTASE"/>
    <property type="match status" value="1"/>
</dbReference>
<feature type="active site" description="Proton donor" evidence="20">
    <location>
        <position position="227"/>
    </location>
</feature>
<evidence type="ECO:0000313" key="22">
    <source>
        <dbReference type="EMBL" id="MFC0050542.1"/>
    </source>
</evidence>
<dbReference type="GO" id="GO:0008762">
    <property type="term" value="F:UDP-N-acetylmuramate dehydrogenase activity"/>
    <property type="evidence" value="ECO:0007669"/>
    <property type="project" value="UniProtKB-EC"/>
</dbReference>
<evidence type="ECO:0000259" key="21">
    <source>
        <dbReference type="PROSITE" id="PS51387"/>
    </source>
</evidence>
<dbReference type="InterPro" id="IPR016166">
    <property type="entry name" value="FAD-bd_PCMH"/>
</dbReference>
<keyword evidence="8 20" id="KW-0963">Cytoplasm</keyword>
<evidence type="ECO:0000256" key="4">
    <source>
        <dbReference type="ARBA" id="ARBA00004752"/>
    </source>
</evidence>
<dbReference type="PANTHER" id="PTHR21071:SF4">
    <property type="entry name" value="UDP-N-ACETYLENOLPYRUVOYLGLUCOSAMINE REDUCTASE"/>
    <property type="match status" value="1"/>
</dbReference>
<evidence type="ECO:0000256" key="20">
    <source>
        <dbReference type="HAMAP-Rule" id="MF_00037"/>
    </source>
</evidence>
<dbReference type="EMBL" id="JBHLXP010000008">
    <property type="protein sequence ID" value="MFC0050542.1"/>
    <property type="molecule type" value="Genomic_DNA"/>
</dbReference>
<evidence type="ECO:0000256" key="8">
    <source>
        <dbReference type="ARBA" id="ARBA00022490"/>
    </source>
</evidence>
<evidence type="ECO:0000256" key="3">
    <source>
        <dbReference type="ARBA" id="ARBA00004496"/>
    </source>
</evidence>
<evidence type="ECO:0000256" key="2">
    <source>
        <dbReference type="ARBA" id="ARBA00003921"/>
    </source>
</evidence>
<dbReference type="InterPro" id="IPR011601">
    <property type="entry name" value="MurB_C"/>
</dbReference>
<dbReference type="InterPro" id="IPR036635">
    <property type="entry name" value="MurB_C_sf"/>
</dbReference>
<feature type="active site" evidence="20">
    <location>
        <position position="158"/>
    </location>
</feature>
<evidence type="ECO:0000256" key="11">
    <source>
        <dbReference type="ARBA" id="ARBA00022827"/>
    </source>
</evidence>
<evidence type="ECO:0000256" key="16">
    <source>
        <dbReference type="ARBA" id="ARBA00023306"/>
    </source>
</evidence>
<comment type="pathway">
    <text evidence="4 20">Cell wall biogenesis; peptidoglycan biosynthesis.</text>
</comment>
<dbReference type="Proteomes" id="UP001589813">
    <property type="component" value="Unassembled WGS sequence"/>
</dbReference>
<organism evidence="22 23">
    <name type="scientific">Rheinheimera tilapiae</name>
    <dbReference type="NCBI Taxonomy" id="875043"/>
    <lineage>
        <taxon>Bacteria</taxon>
        <taxon>Pseudomonadati</taxon>
        <taxon>Pseudomonadota</taxon>
        <taxon>Gammaproteobacteria</taxon>
        <taxon>Chromatiales</taxon>
        <taxon>Chromatiaceae</taxon>
        <taxon>Rheinheimera</taxon>
    </lineage>
</organism>
<dbReference type="RefSeq" id="WP_377248523.1">
    <property type="nucleotide sequence ID" value="NZ_JBHLXP010000008.1"/>
</dbReference>
<evidence type="ECO:0000256" key="18">
    <source>
        <dbReference type="ARBA" id="ARBA00031026"/>
    </source>
</evidence>
<comment type="similarity">
    <text evidence="5 20">Belongs to the MurB family.</text>
</comment>
<proteinExistence type="inferred from homology"/>
<feature type="domain" description="FAD-binding PCMH-type" evidence="21">
    <location>
        <begin position="14"/>
        <end position="182"/>
    </location>
</feature>
<name>A0ABV6BKG0_9GAMM</name>
<evidence type="ECO:0000256" key="9">
    <source>
        <dbReference type="ARBA" id="ARBA00022618"/>
    </source>
</evidence>
<keyword evidence="14 20" id="KW-0573">Peptidoglycan synthesis</keyword>
<keyword evidence="16 20" id="KW-0131">Cell cycle</keyword>
<evidence type="ECO:0000256" key="15">
    <source>
        <dbReference type="ARBA" id="ARBA00023002"/>
    </source>
</evidence>
<gene>
    <name evidence="20 22" type="primary">murB</name>
    <name evidence="22" type="ORF">ACFFJP_19855</name>
</gene>
<evidence type="ECO:0000313" key="23">
    <source>
        <dbReference type="Proteomes" id="UP001589813"/>
    </source>
</evidence>
<keyword evidence="17 20" id="KW-0961">Cell wall biogenesis/degradation</keyword>
<dbReference type="Pfam" id="PF02873">
    <property type="entry name" value="MurB_C"/>
    <property type="match status" value="1"/>
</dbReference>
<keyword evidence="9 20" id="KW-0132">Cell division</keyword>
<dbReference type="NCBIfam" id="NF000755">
    <property type="entry name" value="PRK00046.1"/>
    <property type="match status" value="1"/>
</dbReference>
<keyword evidence="15 20" id="KW-0560">Oxidoreductase</keyword>
<keyword evidence="23" id="KW-1185">Reference proteome</keyword>
<dbReference type="SUPFAM" id="SSF56176">
    <property type="entry name" value="FAD-binding/transporter-associated domain-like"/>
    <property type="match status" value="1"/>
</dbReference>
<protein>
    <recommendedName>
        <fullName evidence="7 20">UDP-N-acetylenolpyruvoylglucosamine reductase</fullName>
        <ecNumber evidence="6 20">1.3.1.98</ecNumber>
    </recommendedName>
    <alternativeName>
        <fullName evidence="18 20">UDP-N-acetylmuramate dehydrogenase</fullName>
    </alternativeName>
</protein>
<accession>A0ABV6BKG0</accession>
<evidence type="ECO:0000256" key="1">
    <source>
        <dbReference type="ARBA" id="ARBA00001974"/>
    </source>
</evidence>
<keyword evidence="11 20" id="KW-0274">FAD</keyword>
<sequence length="330" mass="37086">MQKLQQQDARLYSTFRLPATLHEVLLCRSIDELYQAEWTQPPLLLGEGSNSIFLSDMQRPVLRFIADSVTEQYAADGILLHVEAGHNWHSLVTYAVQQGWWGIENLALIPGSVGAAPVQNIGAYGVELMDSCVYVDFFHWQSKKVQRLTQAECAFGYRDSIFKQALDGKGVIVAVGLKLQTLANPKLSYRGLDHLPADCSVQDVYQAVIAVRRSKLPDPQQLSNCGSFFKNPVIEANQFAELQRLHPDLPAYPQHNGQIKTAAAWLIEQSGFKGQRFGDIGCYDKQPLVLVNYGEGTAFELETWMKQIITTVQQRFGIQLEPEVRMLNEC</sequence>
<dbReference type="InterPro" id="IPR016169">
    <property type="entry name" value="FAD-bd_PCMH_sub2"/>
</dbReference>
<evidence type="ECO:0000256" key="10">
    <source>
        <dbReference type="ARBA" id="ARBA00022630"/>
    </source>
</evidence>